<dbReference type="EMBL" id="CAKKNE010000005">
    <property type="protein sequence ID" value="CAH0377786.1"/>
    <property type="molecule type" value="Genomic_DNA"/>
</dbReference>
<feature type="transmembrane region" description="Helical" evidence="1">
    <location>
        <begin position="21"/>
        <end position="40"/>
    </location>
</feature>
<gene>
    <name evidence="2" type="ORF">PECAL_5P23050</name>
</gene>
<protein>
    <submittedName>
        <fullName evidence="2">Uncharacterized protein</fullName>
    </submittedName>
</protein>
<dbReference type="AlphaFoldDB" id="A0A8J2T112"/>
<comment type="caution">
    <text evidence="2">The sequence shown here is derived from an EMBL/GenBank/DDBJ whole genome shotgun (WGS) entry which is preliminary data.</text>
</comment>
<keyword evidence="3" id="KW-1185">Reference proteome</keyword>
<accession>A0A8J2T112</accession>
<keyword evidence="1" id="KW-0472">Membrane</keyword>
<organism evidence="2 3">
    <name type="scientific">Pelagomonas calceolata</name>
    <dbReference type="NCBI Taxonomy" id="35677"/>
    <lineage>
        <taxon>Eukaryota</taxon>
        <taxon>Sar</taxon>
        <taxon>Stramenopiles</taxon>
        <taxon>Ochrophyta</taxon>
        <taxon>Pelagophyceae</taxon>
        <taxon>Pelagomonadales</taxon>
        <taxon>Pelagomonadaceae</taxon>
        <taxon>Pelagomonas</taxon>
    </lineage>
</organism>
<sequence>MELVYARSAKQGILKHRDKRLLIAVVVSIVTGAGLGEIFWPRVKPSFEEAVEPVPESNHKLPNEAAFEQTLRSCLGAACYTATPKGSKAEARIALLAPPSQAADAFFAWYVALAKRGGATARKVEWIQTAHAPPYGYGKNHGYTRIVRLALPLLSSVAASSQGNAAESLAQHVRWHCRVSHVAAHTAQLTVRSASDLLDVVERRLTTERLLSFVGIKVAPDLLDEGERTFAPVLRALQAADASIDALDASRWRLADVLSSELSATQNLRAWPCRSLWVDMDDAALVEAARALSPNCSRPFTTCSVARDREEMFGKRSEPIK</sequence>
<keyword evidence="1" id="KW-0812">Transmembrane</keyword>
<evidence type="ECO:0000313" key="2">
    <source>
        <dbReference type="EMBL" id="CAH0377786.1"/>
    </source>
</evidence>
<dbReference type="OrthoDB" id="48280at2759"/>
<evidence type="ECO:0000256" key="1">
    <source>
        <dbReference type="SAM" id="Phobius"/>
    </source>
</evidence>
<keyword evidence="1" id="KW-1133">Transmembrane helix</keyword>
<reference evidence="2" key="1">
    <citation type="submission" date="2021-11" db="EMBL/GenBank/DDBJ databases">
        <authorList>
            <consortium name="Genoscope - CEA"/>
            <person name="William W."/>
        </authorList>
    </citation>
    <scope>NUCLEOTIDE SEQUENCE</scope>
</reference>
<name>A0A8J2T112_9STRA</name>
<proteinExistence type="predicted"/>
<dbReference type="Proteomes" id="UP000789595">
    <property type="component" value="Unassembled WGS sequence"/>
</dbReference>
<evidence type="ECO:0000313" key="3">
    <source>
        <dbReference type="Proteomes" id="UP000789595"/>
    </source>
</evidence>